<gene>
    <name evidence="1" type="primary">pseF</name>
    <name evidence="1" type="ORF">F7231_07505</name>
</gene>
<dbReference type="PANTHER" id="PTHR21485">
    <property type="entry name" value="HAD SUPERFAMILY MEMBERS CMAS AND KDSC"/>
    <property type="match status" value="1"/>
</dbReference>
<dbReference type="InterPro" id="IPR050793">
    <property type="entry name" value="CMP-NeuNAc_synthase"/>
</dbReference>
<keyword evidence="1" id="KW-0808">Transferase</keyword>
<accession>A0ABX0QCC1</accession>
<dbReference type="InterPro" id="IPR003329">
    <property type="entry name" value="Cytidylyl_trans"/>
</dbReference>
<proteinExistence type="predicted"/>
<reference evidence="2" key="1">
    <citation type="submission" date="2019-09" db="EMBL/GenBank/DDBJ databases">
        <authorList>
            <person name="Jung D.-H."/>
        </authorList>
    </citation>
    <scope>NUCLEOTIDE SEQUENCE [LARGE SCALE GENOMIC DNA]</scope>
    <source>
        <strain evidence="2">JA-25</strain>
    </source>
</reference>
<sequence length="235" mass="25889">MKTLCIIPARGGSKRIPRKNIRPFLGLPIIAYSIRAAQESGLFDEVMVSTDDAEIAEIARQYGASVPFARSADTANDHATTAAVLAEVLAGYAQQGTHFDRACCLYATAPFATADTLREAFAKLETGGFDTVFPVVRFSFPIQRAVVFQDDRLVWREPDHALTRSQDLAPAFHDAGQFYCFVVSRFLDSGRLLTDNTSAIELTELEAQDIDSPADWQLAELKVDLLRQNQVGKTD</sequence>
<keyword evidence="2" id="KW-1185">Reference proteome</keyword>
<dbReference type="PANTHER" id="PTHR21485:SF6">
    <property type="entry name" value="N-ACYLNEURAMINATE CYTIDYLYLTRANSFERASE-RELATED"/>
    <property type="match status" value="1"/>
</dbReference>
<dbReference type="Pfam" id="PF02348">
    <property type="entry name" value="CTP_transf_3"/>
    <property type="match status" value="1"/>
</dbReference>
<dbReference type="InterPro" id="IPR020039">
    <property type="entry name" value="PseF"/>
</dbReference>
<dbReference type="Proteomes" id="UP000606008">
    <property type="component" value="Unassembled WGS sequence"/>
</dbReference>
<dbReference type="InterPro" id="IPR029044">
    <property type="entry name" value="Nucleotide-diphossugar_trans"/>
</dbReference>
<keyword evidence="1" id="KW-0548">Nucleotidyltransferase</keyword>
<dbReference type="CDD" id="cd02513">
    <property type="entry name" value="CMP-NeuAc_Synthase"/>
    <property type="match status" value="1"/>
</dbReference>
<dbReference type="NCBIfam" id="TIGR03584">
    <property type="entry name" value="PseF"/>
    <property type="match status" value="1"/>
</dbReference>
<name>A0ABX0QCC1_9BACT</name>
<dbReference type="EMBL" id="WAEL01000002">
    <property type="protein sequence ID" value="NID10015.1"/>
    <property type="molecule type" value="Genomic_DNA"/>
</dbReference>
<reference evidence="2" key="2">
    <citation type="submission" date="2023-07" db="EMBL/GenBank/DDBJ databases">
        <authorList>
            <person name="Jung D.-H."/>
        </authorList>
    </citation>
    <scope>NUCLEOTIDE SEQUENCE [LARGE SCALE GENOMIC DNA]</scope>
    <source>
        <strain evidence="2">JA-25</strain>
    </source>
</reference>
<dbReference type="EC" id="2.7.7.81" evidence="1"/>
<dbReference type="RefSeq" id="WP_166691450.1">
    <property type="nucleotide sequence ID" value="NZ_WAEL01000002.1"/>
</dbReference>
<comment type="caution">
    <text evidence="1">The sequence shown here is derived from an EMBL/GenBank/DDBJ whole genome shotgun (WGS) entry which is preliminary data.</text>
</comment>
<evidence type="ECO:0000313" key="1">
    <source>
        <dbReference type="EMBL" id="NID10015.1"/>
    </source>
</evidence>
<dbReference type="SUPFAM" id="SSF53448">
    <property type="entry name" value="Nucleotide-diphospho-sugar transferases"/>
    <property type="match status" value="1"/>
</dbReference>
<organism evidence="1 2">
    <name type="scientific">Fibrivirga algicola</name>
    <dbReference type="NCBI Taxonomy" id="2950420"/>
    <lineage>
        <taxon>Bacteria</taxon>
        <taxon>Pseudomonadati</taxon>
        <taxon>Bacteroidota</taxon>
        <taxon>Cytophagia</taxon>
        <taxon>Cytophagales</taxon>
        <taxon>Spirosomataceae</taxon>
        <taxon>Fibrivirga</taxon>
    </lineage>
</organism>
<protein>
    <submittedName>
        <fullName evidence="1">Pseudaminic acid cytidylyltransferase</fullName>
        <ecNumber evidence="1">2.7.7.81</ecNumber>
    </submittedName>
</protein>
<dbReference type="GO" id="GO:0016779">
    <property type="term" value="F:nucleotidyltransferase activity"/>
    <property type="evidence" value="ECO:0007669"/>
    <property type="project" value="UniProtKB-KW"/>
</dbReference>
<dbReference type="Gene3D" id="3.90.550.10">
    <property type="entry name" value="Spore Coat Polysaccharide Biosynthesis Protein SpsA, Chain A"/>
    <property type="match status" value="1"/>
</dbReference>
<evidence type="ECO:0000313" key="2">
    <source>
        <dbReference type="Proteomes" id="UP000606008"/>
    </source>
</evidence>